<dbReference type="EMBL" id="CP022111">
    <property type="protein sequence ID" value="ASG22248.1"/>
    <property type="molecule type" value="Genomic_DNA"/>
</dbReference>
<sequence length="144" mass="16279">MELTVQRGFVAAHGADVVRFFTTIFGFRQGAFPGLETPHLILTTDEEASQFLFICESDTPSSAPGDDHLGFHLDTAADIDACLAACRHWQEQEGGVEIRVLDDLDLEQTLTHAFYVRYRLPIWFDIQHIAAKPGFEPARRWRFG</sequence>
<accession>A0A248JVV1</accession>
<proteinExistence type="predicted"/>
<dbReference type="Gene3D" id="3.10.180.10">
    <property type="entry name" value="2,3-Dihydroxybiphenyl 1,2-Dioxygenase, domain 1"/>
    <property type="match status" value="1"/>
</dbReference>
<protein>
    <recommendedName>
        <fullName evidence="3">VOC domain-containing protein</fullName>
    </recommendedName>
</protein>
<dbReference type="Proteomes" id="UP000197153">
    <property type="component" value="Chromosome 2"/>
</dbReference>
<dbReference type="InterPro" id="IPR029068">
    <property type="entry name" value="Glyas_Bleomycin-R_OHBP_Dase"/>
</dbReference>
<dbReference type="SUPFAM" id="SSF54593">
    <property type="entry name" value="Glyoxalase/Bleomycin resistance protein/Dihydroxybiphenyl dioxygenase"/>
    <property type="match status" value="1"/>
</dbReference>
<dbReference type="AlphaFoldDB" id="A0A248JVV1"/>
<keyword evidence="2" id="KW-1185">Reference proteome</keyword>
<organism evidence="1 2">
    <name type="scientific">Nitrospirillum viridazoti CBAmc</name>
    <dbReference type="NCBI Taxonomy" id="1441467"/>
    <lineage>
        <taxon>Bacteria</taxon>
        <taxon>Pseudomonadati</taxon>
        <taxon>Pseudomonadota</taxon>
        <taxon>Alphaproteobacteria</taxon>
        <taxon>Rhodospirillales</taxon>
        <taxon>Azospirillaceae</taxon>
        <taxon>Nitrospirillum</taxon>
        <taxon>Nitrospirillum viridazoti</taxon>
    </lineage>
</organism>
<reference evidence="1 2" key="1">
    <citation type="submission" date="2017-06" db="EMBL/GenBank/DDBJ databases">
        <title>Complete genome sequence of Nitrospirillum amazonense strain CBAmC, an endophytic nitrogen-fixing and plant growth-promoting bacterium, isolated from sugarcane.</title>
        <authorList>
            <person name="Schwab S."/>
            <person name="dos Santos Teixeira K.R."/>
            <person name="Simoes Araujo J.L."/>
            <person name="Soares Vidal M."/>
            <person name="Borges de Freitas H.R."/>
            <person name="Rivello Crivelaro A.L."/>
            <person name="Bueno de Camargo Nunes A."/>
            <person name="dos Santos C.M."/>
            <person name="Palmeira da Silva Rosa D."/>
            <person name="da Silva Padilha D."/>
            <person name="da Silva E."/>
            <person name="Araujo Terra L."/>
            <person name="Soares Mendes V."/>
            <person name="Farinelli L."/>
            <person name="Magalhaes Cruz L."/>
            <person name="Baldani J.I."/>
        </authorList>
    </citation>
    <scope>NUCLEOTIDE SEQUENCE [LARGE SCALE GENOMIC DNA]</scope>
    <source>
        <strain evidence="1 2">CBAmC</strain>
    </source>
</reference>
<evidence type="ECO:0000313" key="2">
    <source>
        <dbReference type="Proteomes" id="UP000197153"/>
    </source>
</evidence>
<gene>
    <name evidence="1" type="ORF">Y958_14895</name>
</gene>
<name>A0A248JVV1_9PROT</name>
<dbReference type="KEGG" id="nao:Y958_14895"/>
<evidence type="ECO:0000313" key="1">
    <source>
        <dbReference type="EMBL" id="ASG22248.1"/>
    </source>
</evidence>
<evidence type="ECO:0008006" key="3">
    <source>
        <dbReference type="Google" id="ProtNLM"/>
    </source>
</evidence>